<evidence type="ECO:0000313" key="6">
    <source>
        <dbReference type="EMBL" id="GAG58627.1"/>
    </source>
</evidence>
<dbReference type="PANTHER" id="PTHR43317">
    <property type="entry name" value="THERMOSPERMINE SYNTHASE ACAULIS5"/>
    <property type="match status" value="1"/>
</dbReference>
<feature type="transmembrane region" description="Helical" evidence="4">
    <location>
        <begin position="329"/>
        <end position="352"/>
    </location>
</feature>
<feature type="transmembrane region" description="Helical" evidence="4">
    <location>
        <begin position="238"/>
        <end position="263"/>
    </location>
</feature>
<sequence length="428" mass="48263">YLPSSDRKALEDKRVNVHYLDGRLFVKRRKEKYDLVMVNLPDPCTAQLNRCYTREFFKEVRDILKDDGIVSLGISSKEAYLGEEMGDFNASIYYTLKDVFPNIVAIPGEYLLLFASPNERVLTYDDRILNKRFSERKIETDFLTPYHISYQFTPRKISYLLGALDEAKGAKKNFDFQPISYYYDIVLWASYFHPASRKLFASFTKLNVWRFASILAILVFILIFLSRKSPKIRRSFTPLAIATTGFAGITLEIVLILAFQVLYGYLYSRIGLIVALFMVGLTVGALLMIKQLPKIKRTLLILSRLEGVVAIYALLLPLFLIALSKVKGVYLYPLSQIVFPILVALTGLLVGLEFPLANKIYLKGQKVGKTAGLLYGVDLFGSCLGALLASVLLIPILGILQTCLIVSLFNLATFALLLSIPKVKKPSI</sequence>
<evidence type="ECO:0000256" key="3">
    <source>
        <dbReference type="ARBA" id="ARBA00023115"/>
    </source>
</evidence>
<name>X0ZKL5_9ZZZZ</name>
<keyword evidence="4" id="KW-0812">Transmembrane</keyword>
<dbReference type="PANTHER" id="PTHR43317:SF1">
    <property type="entry name" value="THERMOSPERMINE SYNTHASE ACAULIS5"/>
    <property type="match status" value="1"/>
</dbReference>
<keyword evidence="4" id="KW-0472">Membrane</keyword>
<keyword evidence="4" id="KW-1133">Transmembrane helix</keyword>
<feature type="domain" description="PABS" evidence="5">
    <location>
        <begin position="1"/>
        <end position="126"/>
    </location>
</feature>
<dbReference type="SUPFAM" id="SSF53335">
    <property type="entry name" value="S-adenosyl-L-methionine-dependent methyltransferases"/>
    <property type="match status" value="1"/>
</dbReference>
<accession>X0ZKL5</accession>
<reference evidence="6" key="1">
    <citation type="journal article" date="2014" name="Front. Microbiol.">
        <title>High frequency of phylogenetically diverse reductive dehalogenase-homologous genes in deep subseafloor sedimentary metagenomes.</title>
        <authorList>
            <person name="Kawai M."/>
            <person name="Futagami T."/>
            <person name="Toyoda A."/>
            <person name="Takaki Y."/>
            <person name="Nishi S."/>
            <person name="Hori S."/>
            <person name="Arai W."/>
            <person name="Tsubouchi T."/>
            <person name="Morono Y."/>
            <person name="Uchiyama I."/>
            <person name="Ito T."/>
            <person name="Fujiyama A."/>
            <person name="Inagaki F."/>
            <person name="Takami H."/>
        </authorList>
    </citation>
    <scope>NUCLEOTIDE SEQUENCE</scope>
    <source>
        <strain evidence="6">Expedition CK06-06</strain>
    </source>
</reference>
<proteinExistence type="inferred from homology"/>
<feature type="transmembrane region" description="Helical" evidence="4">
    <location>
        <begin position="269"/>
        <end position="289"/>
    </location>
</feature>
<keyword evidence="2" id="KW-0808">Transferase</keyword>
<feature type="transmembrane region" description="Helical" evidence="4">
    <location>
        <begin position="208"/>
        <end position="226"/>
    </location>
</feature>
<evidence type="ECO:0000256" key="1">
    <source>
        <dbReference type="ARBA" id="ARBA00007867"/>
    </source>
</evidence>
<feature type="transmembrane region" description="Helical" evidence="4">
    <location>
        <begin position="373"/>
        <end position="393"/>
    </location>
</feature>
<dbReference type="Pfam" id="PF01564">
    <property type="entry name" value="Spermine_synth"/>
    <property type="match status" value="1"/>
</dbReference>
<dbReference type="InterPro" id="IPR030374">
    <property type="entry name" value="PABS"/>
</dbReference>
<gene>
    <name evidence="6" type="ORF">S01H4_14008</name>
</gene>
<feature type="transmembrane region" description="Helical" evidence="4">
    <location>
        <begin position="301"/>
        <end position="323"/>
    </location>
</feature>
<comment type="similarity">
    <text evidence="1">Belongs to the spermidine/spermine synthase family.</text>
</comment>
<evidence type="ECO:0000256" key="4">
    <source>
        <dbReference type="SAM" id="Phobius"/>
    </source>
</evidence>
<dbReference type="Gene3D" id="3.40.50.150">
    <property type="entry name" value="Vaccinia Virus protein VP39"/>
    <property type="match status" value="1"/>
</dbReference>
<dbReference type="CDD" id="cd02440">
    <property type="entry name" value="AdoMet_MTases"/>
    <property type="match status" value="1"/>
</dbReference>
<dbReference type="AlphaFoldDB" id="X0ZKL5"/>
<feature type="non-terminal residue" evidence="6">
    <location>
        <position position="1"/>
    </location>
</feature>
<dbReference type="PROSITE" id="PS51006">
    <property type="entry name" value="PABS_2"/>
    <property type="match status" value="1"/>
</dbReference>
<dbReference type="InterPro" id="IPR029063">
    <property type="entry name" value="SAM-dependent_MTases_sf"/>
</dbReference>
<protein>
    <recommendedName>
        <fullName evidence="5">PABS domain-containing protein</fullName>
    </recommendedName>
</protein>
<dbReference type="GO" id="GO:0016740">
    <property type="term" value="F:transferase activity"/>
    <property type="evidence" value="ECO:0007669"/>
    <property type="project" value="UniProtKB-KW"/>
</dbReference>
<evidence type="ECO:0000259" key="5">
    <source>
        <dbReference type="PROSITE" id="PS51006"/>
    </source>
</evidence>
<evidence type="ECO:0000256" key="2">
    <source>
        <dbReference type="ARBA" id="ARBA00022679"/>
    </source>
</evidence>
<dbReference type="GO" id="GO:0006596">
    <property type="term" value="P:polyamine biosynthetic process"/>
    <property type="evidence" value="ECO:0007669"/>
    <property type="project" value="UniProtKB-KW"/>
</dbReference>
<keyword evidence="3" id="KW-0620">Polyamine biosynthesis</keyword>
<feature type="transmembrane region" description="Helical" evidence="4">
    <location>
        <begin position="399"/>
        <end position="420"/>
    </location>
</feature>
<organism evidence="6">
    <name type="scientific">marine sediment metagenome</name>
    <dbReference type="NCBI Taxonomy" id="412755"/>
    <lineage>
        <taxon>unclassified sequences</taxon>
        <taxon>metagenomes</taxon>
        <taxon>ecological metagenomes</taxon>
    </lineage>
</organism>
<comment type="caution">
    <text evidence="6">The sequence shown here is derived from an EMBL/GenBank/DDBJ whole genome shotgun (WGS) entry which is preliminary data.</text>
</comment>
<dbReference type="EMBL" id="BART01006153">
    <property type="protein sequence ID" value="GAG58627.1"/>
    <property type="molecule type" value="Genomic_DNA"/>
</dbReference>